<dbReference type="InterPro" id="IPR036388">
    <property type="entry name" value="WH-like_DNA-bd_sf"/>
</dbReference>
<dbReference type="PANTHER" id="PTHR33202">
    <property type="entry name" value="ZINC UPTAKE REGULATION PROTEIN"/>
    <property type="match status" value="1"/>
</dbReference>
<keyword evidence="5" id="KW-0238">DNA-binding</keyword>
<feature type="binding site" evidence="7">
    <location>
        <position position="157"/>
    </location>
    <ligand>
        <name>Zn(2+)</name>
        <dbReference type="ChEBI" id="CHEBI:29105"/>
    </ligand>
</feature>
<organism evidence="8 9">
    <name type="scientific">Entomomonas moraniae</name>
    <dbReference type="NCBI Taxonomy" id="2213226"/>
    <lineage>
        <taxon>Bacteria</taxon>
        <taxon>Pseudomonadati</taxon>
        <taxon>Pseudomonadota</taxon>
        <taxon>Gammaproteobacteria</taxon>
        <taxon>Pseudomonadales</taxon>
        <taxon>Pseudomonadaceae</taxon>
        <taxon>Entomomonas</taxon>
    </lineage>
</organism>
<dbReference type="GO" id="GO:0000976">
    <property type="term" value="F:transcription cis-regulatory region binding"/>
    <property type="evidence" value="ECO:0007669"/>
    <property type="project" value="TreeGrafter"/>
</dbReference>
<keyword evidence="4" id="KW-0805">Transcription regulation</keyword>
<protein>
    <submittedName>
        <fullName evidence="8">Transcriptional repressor</fullName>
    </submittedName>
</protein>
<dbReference type="GO" id="GO:0008270">
    <property type="term" value="F:zinc ion binding"/>
    <property type="evidence" value="ECO:0007669"/>
    <property type="project" value="TreeGrafter"/>
</dbReference>
<keyword evidence="9" id="KW-1185">Reference proteome</keyword>
<evidence type="ECO:0000256" key="3">
    <source>
        <dbReference type="ARBA" id="ARBA00022833"/>
    </source>
</evidence>
<dbReference type="GO" id="GO:0045892">
    <property type="term" value="P:negative regulation of DNA-templated transcription"/>
    <property type="evidence" value="ECO:0007669"/>
    <property type="project" value="TreeGrafter"/>
</dbReference>
<dbReference type="EMBL" id="CP029822">
    <property type="protein sequence ID" value="AZS51235.1"/>
    <property type="molecule type" value="Genomic_DNA"/>
</dbReference>
<dbReference type="Gene3D" id="3.30.1490.190">
    <property type="match status" value="1"/>
</dbReference>
<evidence type="ECO:0000256" key="7">
    <source>
        <dbReference type="PIRSR" id="PIRSR602481-1"/>
    </source>
</evidence>
<gene>
    <name evidence="8" type="ORF">DM558_10845</name>
</gene>
<dbReference type="Pfam" id="PF01475">
    <property type="entry name" value="FUR"/>
    <property type="match status" value="1"/>
</dbReference>
<evidence type="ECO:0000256" key="5">
    <source>
        <dbReference type="ARBA" id="ARBA00023125"/>
    </source>
</evidence>
<dbReference type="PANTHER" id="PTHR33202:SF6">
    <property type="entry name" value="ZINC UPTAKE REGULATION PROTEIN"/>
    <property type="match status" value="1"/>
</dbReference>
<dbReference type="InterPro" id="IPR043135">
    <property type="entry name" value="Fur_C"/>
</dbReference>
<evidence type="ECO:0000313" key="8">
    <source>
        <dbReference type="EMBL" id="AZS51235.1"/>
    </source>
</evidence>
<feature type="binding site" evidence="7">
    <location>
        <position position="154"/>
    </location>
    <ligand>
        <name>Zn(2+)</name>
        <dbReference type="ChEBI" id="CHEBI:29105"/>
    </ligand>
</feature>
<keyword evidence="6" id="KW-0804">Transcription</keyword>
<name>A0A3Q9JK02_9GAMM</name>
<evidence type="ECO:0000256" key="6">
    <source>
        <dbReference type="ARBA" id="ARBA00023163"/>
    </source>
</evidence>
<keyword evidence="3 7" id="KW-0862">Zinc</keyword>
<accession>A0A3Q9JK02</accession>
<dbReference type="SUPFAM" id="SSF46785">
    <property type="entry name" value="Winged helix' DNA-binding domain"/>
    <property type="match status" value="1"/>
</dbReference>
<comment type="similarity">
    <text evidence="1">Belongs to the Fur family.</text>
</comment>
<evidence type="ECO:0000256" key="1">
    <source>
        <dbReference type="ARBA" id="ARBA00007957"/>
    </source>
</evidence>
<dbReference type="RefSeq" id="WP_127164007.1">
    <property type="nucleotide sequence ID" value="NZ_CP029822.1"/>
</dbReference>
<keyword evidence="7" id="KW-0479">Metal-binding</keyword>
<evidence type="ECO:0000256" key="4">
    <source>
        <dbReference type="ARBA" id="ARBA00023015"/>
    </source>
</evidence>
<dbReference type="InterPro" id="IPR036390">
    <property type="entry name" value="WH_DNA-bd_sf"/>
</dbReference>
<feature type="binding site" evidence="7">
    <location>
        <position position="117"/>
    </location>
    <ligand>
        <name>Zn(2+)</name>
        <dbReference type="ChEBI" id="CHEBI:29105"/>
    </ligand>
</feature>
<dbReference type="AlphaFoldDB" id="A0A3Q9JK02"/>
<sequence length="161" mass="18192">MDKAKNLIHQHDHQTCIDKALQQAEELCQDRGVRLTVLRKRVLSLIWQSHQPLGAYDILNTLTTEDGRNAAPPTVYRALDFLLENQLIHRLASCNAFVGCSHPMHTHEGYFLICSQCKNALELEYMAINKSIEEATHKAGFLVSHQTVEVLGLCSDCQKSH</sequence>
<dbReference type="GO" id="GO:0005829">
    <property type="term" value="C:cytosol"/>
    <property type="evidence" value="ECO:0007669"/>
    <property type="project" value="TreeGrafter"/>
</dbReference>
<dbReference type="KEGG" id="emo:DM558_10845"/>
<evidence type="ECO:0000256" key="2">
    <source>
        <dbReference type="ARBA" id="ARBA00022491"/>
    </source>
</evidence>
<evidence type="ECO:0000313" key="9">
    <source>
        <dbReference type="Proteomes" id="UP000273143"/>
    </source>
</evidence>
<dbReference type="InterPro" id="IPR002481">
    <property type="entry name" value="FUR"/>
</dbReference>
<dbReference type="Proteomes" id="UP000273143">
    <property type="component" value="Chromosome"/>
</dbReference>
<dbReference type="GO" id="GO:1900376">
    <property type="term" value="P:regulation of secondary metabolite biosynthetic process"/>
    <property type="evidence" value="ECO:0007669"/>
    <property type="project" value="TreeGrafter"/>
</dbReference>
<reference evidence="9" key="1">
    <citation type="submission" date="2018-06" db="EMBL/GenBank/DDBJ databases">
        <title>Complete genome of Pseudomonas insecticola strain QZS01.</title>
        <authorList>
            <person name="Wang J."/>
            <person name="Su Q."/>
        </authorList>
    </citation>
    <scope>NUCLEOTIDE SEQUENCE [LARGE SCALE GENOMIC DNA]</scope>
    <source>
        <strain evidence="9">QZS01</strain>
    </source>
</reference>
<dbReference type="GO" id="GO:0003700">
    <property type="term" value="F:DNA-binding transcription factor activity"/>
    <property type="evidence" value="ECO:0007669"/>
    <property type="project" value="InterPro"/>
</dbReference>
<dbReference type="Gene3D" id="1.10.10.10">
    <property type="entry name" value="Winged helix-like DNA-binding domain superfamily/Winged helix DNA-binding domain"/>
    <property type="match status" value="1"/>
</dbReference>
<feature type="binding site" evidence="7">
    <location>
        <position position="114"/>
    </location>
    <ligand>
        <name>Zn(2+)</name>
        <dbReference type="ChEBI" id="CHEBI:29105"/>
    </ligand>
</feature>
<comment type="cofactor">
    <cofactor evidence="7">
        <name>Zn(2+)</name>
        <dbReference type="ChEBI" id="CHEBI:29105"/>
    </cofactor>
    <text evidence="7">Binds 1 zinc ion per subunit.</text>
</comment>
<proteinExistence type="inferred from homology"/>
<keyword evidence="2" id="KW-0678">Repressor</keyword>